<accession>A0A2M9D8M9</accession>
<dbReference type="Proteomes" id="UP000231742">
    <property type="component" value="Unassembled WGS sequence"/>
</dbReference>
<proteinExistence type="predicted"/>
<comment type="caution">
    <text evidence="2">The sequence shown here is derived from an EMBL/GenBank/DDBJ whole genome shotgun (WGS) entry which is preliminary data.</text>
</comment>
<reference evidence="2 3" key="1">
    <citation type="submission" date="2017-11" db="EMBL/GenBank/DDBJ databases">
        <title>Genomic Encyclopedia of Archaeal and Bacterial Type Strains, Phase II (KMG-II): From Individual Species to Whole Genera.</title>
        <authorList>
            <person name="Goeker M."/>
        </authorList>
    </citation>
    <scope>NUCLEOTIDE SEQUENCE [LARGE SCALE GENOMIC DNA]</scope>
    <source>
        <strain evidence="2 3">DSM 16400</strain>
    </source>
</reference>
<keyword evidence="3" id="KW-1185">Reference proteome</keyword>
<organism evidence="2 3">
    <name type="scientific">Salinibacterium amurskyense</name>
    <dbReference type="NCBI Taxonomy" id="205941"/>
    <lineage>
        <taxon>Bacteria</taxon>
        <taxon>Bacillati</taxon>
        <taxon>Actinomycetota</taxon>
        <taxon>Actinomycetes</taxon>
        <taxon>Micrococcales</taxon>
        <taxon>Microbacteriaceae</taxon>
        <taxon>Salinibacterium</taxon>
    </lineage>
</organism>
<evidence type="ECO:0000313" key="2">
    <source>
        <dbReference type="EMBL" id="PJJ82020.1"/>
    </source>
</evidence>
<dbReference type="OrthoDB" id="5110933at2"/>
<feature type="signal peptide" evidence="1">
    <location>
        <begin position="1"/>
        <end position="26"/>
    </location>
</feature>
<keyword evidence="1" id="KW-0732">Signal</keyword>
<feature type="chain" id="PRO_5038535078" description="Lipoprotein" evidence="1">
    <location>
        <begin position="27"/>
        <end position="196"/>
    </location>
</feature>
<protein>
    <recommendedName>
        <fullName evidence="4">Lipoprotein</fullName>
    </recommendedName>
</protein>
<name>A0A2M9D8M9_9MICO</name>
<evidence type="ECO:0000313" key="3">
    <source>
        <dbReference type="Proteomes" id="UP000231742"/>
    </source>
</evidence>
<gene>
    <name evidence="2" type="ORF">CLV85_1206</name>
</gene>
<sequence>MISSKRASALLMAPAALLVLSGCALIEPADTSEPPTAMELCAMGHTWSLDTADLSEKLLAELPSEDVPAKAVEPSGGQTLTWGSDGAVTIDSDLVFTITAEPKKDQVMTITQSYTGTVKGKALINVDVAIPRDWDVSDYTVETSATIADEPVEELAYTIPRSDFDDVVGLIITCEADVMTVNPRGTDLVQVWAKTS</sequence>
<evidence type="ECO:0008006" key="4">
    <source>
        <dbReference type="Google" id="ProtNLM"/>
    </source>
</evidence>
<evidence type="ECO:0000256" key="1">
    <source>
        <dbReference type="SAM" id="SignalP"/>
    </source>
</evidence>
<dbReference type="PROSITE" id="PS51257">
    <property type="entry name" value="PROKAR_LIPOPROTEIN"/>
    <property type="match status" value="1"/>
</dbReference>
<dbReference type="EMBL" id="PGFH01000001">
    <property type="protein sequence ID" value="PJJ82020.1"/>
    <property type="molecule type" value="Genomic_DNA"/>
</dbReference>
<dbReference type="RefSeq" id="WP_100388652.1">
    <property type="nucleotide sequence ID" value="NZ_BMZU01000001.1"/>
</dbReference>
<dbReference type="AlphaFoldDB" id="A0A2M9D8M9"/>